<name>A0ABT9B0C1_9ACTN</name>
<dbReference type="RefSeq" id="WP_305027670.1">
    <property type="nucleotide sequence ID" value="NZ_JAUQTA010000001.1"/>
</dbReference>
<dbReference type="Pfam" id="PF14518">
    <property type="entry name" value="Haem_oxygenas_2"/>
    <property type="match status" value="1"/>
</dbReference>
<feature type="region of interest" description="Disordered" evidence="1">
    <location>
        <begin position="1"/>
        <end position="20"/>
    </location>
</feature>
<proteinExistence type="predicted"/>
<dbReference type="SUPFAM" id="SSF48613">
    <property type="entry name" value="Heme oxygenase-like"/>
    <property type="match status" value="1"/>
</dbReference>
<gene>
    <name evidence="2" type="ORF">Q5722_07930</name>
</gene>
<accession>A0ABT9B0C1</accession>
<dbReference type="Gene3D" id="1.20.910.10">
    <property type="entry name" value="Heme oxygenase-like"/>
    <property type="match status" value="1"/>
</dbReference>
<organism evidence="2 3">
    <name type="scientific">Nocardioides jiangxiensis</name>
    <dbReference type="NCBI Taxonomy" id="3064524"/>
    <lineage>
        <taxon>Bacteria</taxon>
        <taxon>Bacillati</taxon>
        <taxon>Actinomycetota</taxon>
        <taxon>Actinomycetes</taxon>
        <taxon>Propionibacteriales</taxon>
        <taxon>Nocardioidaceae</taxon>
        <taxon>Nocardioides</taxon>
    </lineage>
</organism>
<sequence>MVLSASSAHRSPSLPKPRGPLSEALASALVRARTGSAWPDQGGPDDAALSLWILYELSYRGYAEVDDRLELDPGLVGLRRSLEDELEQRRLRARWPGPPAYEGGFAEAFFAMVAADDGPSLARFVQREATADQVVELVQHGSLYRLKEADPFTFALPRLPAPARAALAELQYDEYGGGRPDRMHAHLYAAGMAALGLDAGEGGYVDEAPLEVLEQNNAMSLFGLTRRLRGACVGHLAAFEATSSLPCRQIAQGMERLGMPAEMRAYYEEHVEADAVHEQLAVRMVCEPLIAAEPDTEDDVWFGAWTCLDLEARLARRLLATWDAA</sequence>
<protein>
    <submittedName>
        <fullName evidence="2">Iron-containing redox enzyme family protein</fullName>
    </submittedName>
</protein>
<feature type="compositionally biased region" description="Polar residues" evidence="1">
    <location>
        <begin position="1"/>
        <end position="10"/>
    </location>
</feature>
<dbReference type="EMBL" id="JAUQTA010000001">
    <property type="protein sequence ID" value="MDO7868296.1"/>
    <property type="molecule type" value="Genomic_DNA"/>
</dbReference>
<reference evidence="2 3" key="1">
    <citation type="submission" date="2023-07" db="EMBL/GenBank/DDBJ databases">
        <title>Nocardioides sp. nov WY-20 isolated from soil.</title>
        <authorList>
            <person name="Liu B."/>
            <person name="Wan Y."/>
        </authorList>
    </citation>
    <scope>NUCLEOTIDE SEQUENCE [LARGE SCALE GENOMIC DNA]</scope>
    <source>
        <strain evidence="2 3">WY-20</strain>
    </source>
</reference>
<dbReference type="Proteomes" id="UP001233314">
    <property type="component" value="Unassembled WGS sequence"/>
</dbReference>
<evidence type="ECO:0000313" key="2">
    <source>
        <dbReference type="EMBL" id="MDO7868296.1"/>
    </source>
</evidence>
<evidence type="ECO:0000256" key="1">
    <source>
        <dbReference type="SAM" id="MobiDB-lite"/>
    </source>
</evidence>
<dbReference type="InterPro" id="IPR016084">
    <property type="entry name" value="Haem_Oase-like_multi-hlx"/>
</dbReference>
<dbReference type="SMART" id="SM01236">
    <property type="entry name" value="Haem_oxygenase_2"/>
    <property type="match status" value="1"/>
</dbReference>
<comment type="caution">
    <text evidence="2">The sequence shown here is derived from an EMBL/GenBank/DDBJ whole genome shotgun (WGS) entry which is preliminary data.</text>
</comment>
<evidence type="ECO:0000313" key="3">
    <source>
        <dbReference type="Proteomes" id="UP001233314"/>
    </source>
</evidence>
<keyword evidence="3" id="KW-1185">Reference proteome</keyword>